<gene>
    <name evidence="1" type="ORF">B0680_08925</name>
</gene>
<name>A0A1T0CKP3_9GAMM</name>
<proteinExistence type="predicted"/>
<evidence type="ECO:0000313" key="2">
    <source>
        <dbReference type="Proteomes" id="UP000189800"/>
    </source>
</evidence>
<dbReference type="STRING" id="470453.B0680_08925"/>
<dbReference type="Proteomes" id="UP000189800">
    <property type="component" value="Unassembled WGS sequence"/>
</dbReference>
<dbReference type="RefSeq" id="WP_078254750.1">
    <property type="nucleotide sequence ID" value="NZ_MUYU01000025.1"/>
</dbReference>
<comment type="caution">
    <text evidence="1">The sequence shown here is derived from an EMBL/GenBank/DDBJ whole genome shotgun (WGS) entry which is preliminary data.</text>
</comment>
<evidence type="ECO:0000313" key="1">
    <source>
        <dbReference type="EMBL" id="OOS22928.1"/>
    </source>
</evidence>
<accession>A0A1T0CKP3</accession>
<keyword evidence="2" id="KW-1185">Reference proteome</keyword>
<dbReference type="AlphaFoldDB" id="A0A1T0CKP3"/>
<protein>
    <submittedName>
        <fullName evidence="1">Uncharacterized protein</fullName>
    </submittedName>
</protein>
<dbReference type="EMBL" id="MUYU01000025">
    <property type="protein sequence ID" value="OOS22928.1"/>
    <property type="molecule type" value="Genomic_DNA"/>
</dbReference>
<reference evidence="1 2" key="1">
    <citation type="submission" date="2017-02" db="EMBL/GenBank/DDBJ databases">
        <title>Draft genome sequence of Moraxella pluranimalium CCUG 54913T type strain.</title>
        <authorList>
            <person name="Salva-Serra F."/>
            <person name="Engstrom-Jakobsson H."/>
            <person name="Thorell K."/>
            <person name="Jaen-Luchoro D."/>
            <person name="Gonzales-Siles L."/>
            <person name="Karlsson R."/>
            <person name="Yazdan S."/>
            <person name="Boulund F."/>
            <person name="Johnning A."/>
            <person name="Engstrand L."/>
            <person name="Kristiansson E."/>
            <person name="Moore E."/>
        </authorList>
    </citation>
    <scope>NUCLEOTIDE SEQUENCE [LARGE SCALE GENOMIC DNA]</scope>
    <source>
        <strain evidence="1 2">CCUG 54913</strain>
    </source>
</reference>
<organism evidence="1 2">
    <name type="scientific">Moraxella pluranimalium</name>
    <dbReference type="NCBI Taxonomy" id="470453"/>
    <lineage>
        <taxon>Bacteria</taxon>
        <taxon>Pseudomonadati</taxon>
        <taxon>Pseudomonadota</taxon>
        <taxon>Gammaproteobacteria</taxon>
        <taxon>Moraxellales</taxon>
        <taxon>Moraxellaceae</taxon>
        <taxon>Moraxella</taxon>
    </lineage>
</organism>
<sequence length="68" mass="7773">MNALQQENYFLKSAVESAEFSLKTLSQLFAIIHNNTLESDELQALLWTMWTSTEKALEELKEHTGGEL</sequence>